<dbReference type="InterPro" id="IPR001451">
    <property type="entry name" value="Hexapep"/>
</dbReference>
<dbReference type="PANTHER" id="PTHR43300">
    <property type="entry name" value="ACETYLTRANSFERASE"/>
    <property type="match status" value="1"/>
</dbReference>
<evidence type="ECO:0000313" key="4">
    <source>
        <dbReference type="Proteomes" id="UP001324270"/>
    </source>
</evidence>
<dbReference type="EMBL" id="JAYKBV010000003">
    <property type="protein sequence ID" value="MEB3039575.1"/>
    <property type="molecule type" value="Genomic_DNA"/>
</dbReference>
<name>A0ABU5Y6Q2_9FLAO</name>
<dbReference type="Pfam" id="PF17836">
    <property type="entry name" value="PglD_N"/>
    <property type="match status" value="1"/>
</dbReference>
<dbReference type="Gene3D" id="2.160.10.10">
    <property type="entry name" value="Hexapeptide repeat proteins"/>
    <property type="match status" value="1"/>
</dbReference>
<protein>
    <submittedName>
        <fullName evidence="3">NeuD/PglB/VioB family sugar acetyltransferase</fullName>
    </submittedName>
</protein>
<dbReference type="PANTHER" id="PTHR43300:SF7">
    <property type="entry name" value="UDP-N-ACETYLBACILLOSAMINE N-ACETYLTRANSFERASE"/>
    <property type="match status" value="1"/>
</dbReference>
<dbReference type="InterPro" id="IPR011004">
    <property type="entry name" value="Trimer_LpxA-like_sf"/>
</dbReference>
<dbReference type="SUPFAM" id="SSF51161">
    <property type="entry name" value="Trimeric LpxA-like enzymes"/>
    <property type="match status" value="1"/>
</dbReference>
<accession>A0ABU5Y6Q2</accession>
<dbReference type="Proteomes" id="UP001324270">
    <property type="component" value="Unassembled WGS sequence"/>
</dbReference>
<evidence type="ECO:0000259" key="2">
    <source>
        <dbReference type="Pfam" id="PF17836"/>
    </source>
</evidence>
<dbReference type="NCBIfam" id="TIGR03570">
    <property type="entry name" value="NeuD_NnaD"/>
    <property type="match status" value="1"/>
</dbReference>
<reference evidence="3 4" key="1">
    <citation type="submission" date="2023-12" db="EMBL/GenBank/DDBJ databases">
        <title>Genomic sequences of Capnocytophaga and Parvimonas strains.</title>
        <authorList>
            <person name="Watt R.M."/>
            <person name="Wang M."/>
            <person name="Yang T."/>
            <person name="Tong W.M."/>
        </authorList>
    </citation>
    <scope>NUCLEOTIDE SEQUENCE [LARGE SCALE GENOMIC DNA]</scope>
    <source>
        <strain evidence="3 4">CCUG 13156</strain>
    </source>
</reference>
<evidence type="ECO:0000313" key="3">
    <source>
        <dbReference type="EMBL" id="MEB3039575.1"/>
    </source>
</evidence>
<feature type="domain" description="PglD N-terminal" evidence="2">
    <location>
        <begin position="7"/>
        <end position="76"/>
    </location>
</feature>
<dbReference type="Pfam" id="PF00132">
    <property type="entry name" value="Hexapep"/>
    <property type="match status" value="1"/>
</dbReference>
<dbReference type="RefSeq" id="WP_323978832.1">
    <property type="nucleotide sequence ID" value="NZ_JAYKBV010000003.1"/>
</dbReference>
<sequence>MRIEKPNIILVGGGGHCISVIDVIEQQGKYNIKGIIDIKENIGKDVLGYKIIGSDNDLQDLFLSCPNAIVSVGQIKSSALRIHLFQKLKTIGYHLPIVISPLAYVSKYALIGEGSIIMHQALVNAGAKIGKNCIINTKANIEHNAHVEDFCHISTGTIVNGDCIIGKETFIGSNATISNGVTISPNSIISAGEFVKR</sequence>
<dbReference type="InterPro" id="IPR041561">
    <property type="entry name" value="PglD_N"/>
</dbReference>
<evidence type="ECO:0000256" key="1">
    <source>
        <dbReference type="ARBA" id="ARBA00007274"/>
    </source>
</evidence>
<dbReference type="Gene3D" id="3.40.50.20">
    <property type="match status" value="1"/>
</dbReference>
<comment type="similarity">
    <text evidence="1">Belongs to the transferase hexapeptide repeat family.</text>
</comment>
<dbReference type="InterPro" id="IPR020019">
    <property type="entry name" value="AcTrfase_PglD-like"/>
</dbReference>
<keyword evidence="4" id="KW-1185">Reference proteome</keyword>
<gene>
    <name evidence="3" type="ORF">VJJ49_02545</name>
</gene>
<dbReference type="CDD" id="cd03360">
    <property type="entry name" value="LbH_AT_putative"/>
    <property type="match status" value="1"/>
</dbReference>
<comment type="caution">
    <text evidence="3">The sequence shown here is derived from an EMBL/GenBank/DDBJ whole genome shotgun (WGS) entry which is preliminary data.</text>
</comment>
<organism evidence="3 4">
    <name type="scientific">Capnocytophaga gingivalis</name>
    <dbReference type="NCBI Taxonomy" id="1017"/>
    <lineage>
        <taxon>Bacteria</taxon>
        <taxon>Pseudomonadati</taxon>
        <taxon>Bacteroidota</taxon>
        <taxon>Flavobacteriia</taxon>
        <taxon>Flavobacteriales</taxon>
        <taxon>Flavobacteriaceae</taxon>
        <taxon>Capnocytophaga</taxon>
    </lineage>
</organism>
<proteinExistence type="inferred from homology"/>
<dbReference type="InterPro" id="IPR050179">
    <property type="entry name" value="Trans_hexapeptide_repeat"/>
</dbReference>